<dbReference type="GO" id="GO:0003677">
    <property type="term" value="F:DNA binding"/>
    <property type="evidence" value="ECO:0007669"/>
    <property type="project" value="InterPro"/>
</dbReference>
<dbReference type="Gene3D" id="1.10.10.10">
    <property type="entry name" value="Winged helix-like DNA-binding domain superfamily/Winged helix DNA-binding domain"/>
    <property type="match status" value="1"/>
</dbReference>
<dbReference type="InterPro" id="IPR016032">
    <property type="entry name" value="Sig_transdc_resp-reg_C-effctor"/>
</dbReference>
<name>A0A845UE28_9PROT</name>
<protein>
    <recommendedName>
        <fullName evidence="2">OmpR/PhoB-type domain-containing protein</fullName>
    </recommendedName>
</protein>
<proteinExistence type="predicted"/>
<dbReference type="RefSeq" id="WP_163098780.1">
    <property type="nucleotide sequence ID" value="NZ_CP127523.1"/>
</dbReference>
<accession>A0A845UE28</accession>
<evidence type="ECO:0008006" key="2">
    <source>
        <dbReference type="Google" id="ProtNLM"/>
    </source>
</evidence>
<dbReference type="GO" id="GO:0006355">
    <property type="term" value="P:regulation of DNA-templated transcription"/>
    <property type="evidence" value="ECO:0007669"/>
    <property type="project" value="InterPro"/>
</dbReference>
<dbReference type="SUPFAM" id="SSF46894">
    <property type="entry name" value="C-terminal effector domain of the bipartite response regulators"/>
    <property type="match status" value="1"/>
</dbReference>
<comment type="caution">
    <text evidence="1">The sequence shown here is derived from an EMBL/GenBank/DDBJ whole genome shotgun (WGS) entry which is preliminary data.</text>
</comment>
<dbReference type="AlphaFoldDB" id="A0A845UE28"/>
<organism evidence="1">
    <name type="scientific">Acidithiobacillus ferrianus</name>
    <dbReference type="NCBI Taxonomy" id="2678518"/>
    <lineage>
        <taxon>Bacteria</taxon>
        <taxon>Pseudomonadati</taxon>
        <taxon>Pseudomonadota</taxon>
        <taxon>Acidithiobacillia</taxon>
        <taxon>Acidithiobacillales</taxon>
        <taxon>Acidithiobacillaceae</taxon>
        <taxon>Acidithiobacillus</taxon>
    </lineage>
</organism>
<dbReference type="EMBL" id="WNJL01000037">
    <property type="protein sequence ID" value="NDU43605.1"/>
    <property type="molecule type" value="Genomic_DNA"/>
</dbReference>
<gene>
    <name evidence="1" type="ORF">GL267_13535</name>
</gene>
<evidence type="ECO:0000313" key="1">
    <source>
        <dbReference type="EMBL" id="NDU43605.1"/>
    </source>
</evidence>
<sequence>MNAAIQSSAHPLVVLERNGLITRALLDRLSTYTGPVFRVSDLHRCQVVLGAQRRTPVLFLAGKPLESDWSDWGAQVKSMTHAVCPMMAVDLPRESTAPSFLRSRGIQQDSGDVARRIQAWIEQVAVTTLAYGPLHLDRSQKMLSAAGRSVALKEALFNLLLLFWGHPQRVLPVALLQKVLASAGSTLAMEAIRAVSALRSRLSFLGFDDCIITLRGRGYQFIPPDTFQHHGRTIVRPAGNHIPFAGLSSSARRFGAASF</sequence>
<dbReference type="InterPro" id="IPR036388">
    <property type="entry name" value="WH-like_DNA-bd_sf"/>
</dbReference>
<reference evidence="1" key="1">
    <citation type="submission" date="2019-11" db="EMBL/GenBank/DDBJ databases">
        <title>Acidithiobacillus ferrianus sp. nov.: a facultatively anaerobic and extremely acidophilic chemolithoautotroph.</title>
        <authorList>
            <person name="Norris P.R."/>
            <person name="Falagan C."/>
            <person name="Moya-Beltran A."/>
            <person name="Castro M."/>
            <person name="Quatrini R."/>
            <person name="Johnson D.B."/>
        </authorList>
    </citation>
    <scope>NUCLEOTIDE SEQUENCE [LARGE SCALE GENOMIC DNA]</scope>
    <source>
        <strain evidence="1">MG</strain>
    </source>
</reference>